<feature type="compositionally biased region" description="Basic and acidic residues" evidence="1">
    <location>
        <begin position="115"/>
        <end position="127"/>
    </location>
</feature>
<dbReference type="Proteomes" id="UP000835206">
    <property type="component" value="Chromosome 13"/>
</dbReference>
<dbReference type="OrthoDB" id="7615806at2759"/>
<evidence type="ECO:0000256" key="1">
    <source>
        <dbReference type="SAM" id="MobiDB-lite"/>
    </source>
</evidence>
<proteinExistence type="predicted"/>
<sequence length="149" mass="17383">MLYSHTEAFEPSFTTGRLGGTYWTTQMLTSHGVFGEFLLRIRREATSICHHCKEEEDTAQHTLEFCPAWEEPRRILRLAIGERLVPEAVVGAMLRGHQEFIAVRSYCEQVMRVKERAERDREKRQDPVRLPYPRDPARRRVAEPPPLPP</sequence>
<evidence type="ECO:0000313" key="3">
    <source>
        <dbReference type="RefSeq" id="XP_048267479.1"/>
    </source>
</evidence>
<reference evidence="3" key="1">
    <citation type="submission" date="2025-08" db="UniProtKB">
        <authorList>
            <consortium name="RefSeq"/>
        </authorList>
    </citation>
    <scope>IDENTIFICATION</scope>
</reference>
<protein>
    <submittedName>
        <fullName evidence="3">Uncharacterized protein LOC125386214</fullName>
    </submittedName>
</protein>
<gene>
    <name evidence="3" type="primary">LOC125386214</name>
</gene>
<dbReference type="RefSeq" id="XP_048267479.1">
    <property type="nucleotide sequence ID" value="XM_048411522.1"/>
</dbReference>
<keyword evidence="2" id="KW-1185">Reference proteome</keyword>
<evidence type="ECO:0000313" key="2">
    <source>
        <dbReference type="Proteomes" id="UP000835206"/>
    </source>
</evidence>
<accession>A0A9C6W452</accession>
<name>A0A9C6W452_BOMTE</name>
<dbReference type="GeneID" id="125386214"/>
<dbReference type="AlphaFoldDB" id="A0A9C6W452"/>
<organism evidence="2 3">
    <name type="scientific">Bombus terrestris</name>
    <name type="common">Buff-tailed bumblebee</name>
    <name type="synonym">Apis terrestris</name>
    <dbReference type="NCBI Taxonomy" id="30195"/>
    <lineage>
        <taxon>Eukaryota</taxon>
        <taxon>Metazoa</taxon>
        <taxon>Ecdysozoa</taxon>
        <taxon>Arthropoda</taxon>
        <taxon>Hexapoda</taxon>
        <taxon>Insecta</taxon>
        <taxon>Pterygota</taxon>
        <taxon>Neoptera</taxon>
        <taxon>Endopterygota</taxon>
        <taxon>Hymenoptera</taxon>
        <taxon>Apocrita</taxon>
        <taxon>Aculeata</taxon>
        <taxon>Apoidea</taxon>
        <taxon>Anthophila</taxon>
        <taxon>Apidae</taxon>
        <taxon>Bombus</taxon>
        <taxon>Bombus</taxon>
    </lineage>
</organism>
<feature type="region of interest" description="Disordered" evidence="1">
    <location>
        <begin position="115"/>
        <end position="149"/>
    </location>
</feature>
<dbReference type="KEGG" id="bter:125386214"/>